<organism evidence="1 2">
    <name type="scientific">Brevibacillus ruminantium</name>
    <dbReference type="NCBI Taxonomy" id="2950604"/>
    <lineage>
        <taxon>Bacteria</taxon>
        <taxon>Bacillati</taxon>
        <taxon>Bacillota</taxon>
        <taxon>Bacilli</taxon>
        <taxon>Bacillales</taxon>
        <taxon>Paenibacillaceae</taxon>
        <taxon>Brevibacillus</taxon>
    </lineage>
</organism>
<dbReference type="EMBL" id="CP098755">
    <property type="protein sequence ID" value="USG64030.1"/>
    <property type="molecule type" value="Genomic_DNA"/>
</dbReference>
<protein>
    <submittedName>
        <fullName evidence="1">Uncharacterized protein</fullName>
    </submittedName>
</protein>
<reference evidence="1" key="1">
    <citation type="submission" date="2022-06" db="EMBL/GenBank/DDBJ databases">
        <title>Genome sequencing of Brevibacillus sp. BB3-R1.</title>
        <authorList>
            <person name="Heo J."/>
            <person name="Lee D."/>
            <person name="Won M."/>
            <person name="Han B.-H."/>
            <person name="Hong S.-B."/>
            <person name="Kwon S.-W."/>
        </authorList>
    </citation>
    <scope>NUCLEOTIDE SEQUENCE</scope>
    <source>
        <strain evidence="1">BB3-R1</strain>
    </source>
</reference>
<sequence length="76" mass="8967">MSQQAPDFVAYVEQTEPIRQKYLQPLAFDTDEDGDQLEWTARDVIEELELIIDARATMAPKEFREEIRQQAKRLLK</sequence>
<proteinExistence type="predicted"/>
<gene>
    <name evidence="1" type="ORF">NDK47_17930</name>
</gene>
<keyword evidence="2" id="KW-1185">Reference proteome</keyword>
<dbReference type="Proteomes" id="UP001056500">
    <property type="component" value="Chromosome"/>
</dbReference>
<dbReference type="RefSeq" id="WP_251871121.1">
    <property type="nucleotide sequence ID" value="NZ_CP098755.1"/>
</dbReference>
<name>A0ABY4WE23_9BACL</name>
<evidence type="ECO:0000313" key="2">
    <source>
        <dbReference type="Proteomes" id="UP001056500"/>
    </source>
</evidence>
<evidence type="ECO:0000313" key="1">
    <source>
        <dbReference type="EMBL" id="USG64030.1"/>
    </source>
</evidence>
<accession>A0ABY4WE23</accession>